<evidence type="ECO:0000256" key="2">
    <source>
        <dbReference type="ARBA" id="ARBA00025265"/>
    </source>
</evidence>
<gene>
    <name evidence="3" type="primary">minE</name>
    <name evidence="4" type="ORF">U14_04154</name>
</gene>
<dbReference type="EMBL" id="DF820459">
    <property type="protein sequence ID" value="GAK52897.1"/>
    <property type="molecule type" value="Genomic_DNA"/>
</dbReference>
<dbReference type="SUPFAM" id="SSF55229">
    <property type="entry name" value="Cell division protein MinE topological specificity domain"/>
    <property type="match status" value="1"/>
</dbReference>
<comment type="similarity">
    <text evidence="1 3">Belongs to the MinE family.</text>
</comment>
<dbReference type="Pfam" id="PF03776">
    <property type="entry name" value="MinE"/>
    <property type="match status" value="1"/>
</dbReference>
<dbReference type="STRING" id="1499966.U14_04154"/>
<dbReference type="AlphaFoldDB" id="A0A0S6W419"/>
<dbReference type="NCBIfam" id="TIGR01215">
    <property type="entry name" value="minE"/>
    <property type="match status" value="1"/>
</dbReference>
<evidence type="ECO:0000313" key="5">
    <source>
        <dbReference type="Proteomes" id="UP000030700"/>
    </source>
</evidence>
<keyword evidence="3 4" id="KW-0132">Cell division</keyword>
<dbReference type="HOGENOM" id="CLU_137929_2_1_0"/>
<keyword evidence="5" id="KW-1185">Reference proteome</keyword>
<evidence type="ECO:0000256" key="3">
    <source>
        <dbReference type="HAMAP-Rule" id="MF_00262"/>
    </source>
</evidence>
<dbReference type="Proteomes" id="UP000030700">
    <property type="component" value="Unassembled WGS sequence"/>
</dbReference>
<keyword evidence="3" id="KW-0131">Cell cycle</keyword>
<comment type="function">
    <text evidence="2 3">Prevents the cell division inhibition by proteins MinC and MinD at internal division sites while permitting inhibition at polar sites. This ensures cell division at the proper site by restricting the formation of a division septum at the midpoint of the long axis of the cell.</text>
</comment>
<evidence type="ECO:0000256" key="1">
    <source>
        <dbReference type="ARBA" id="ARBA00008168"/>
    </source>
</evidence>
<dbReference type="InterPro" id="IPR036707">
    <property type="entry name" value="MinE_sf"/>
</dbReference>
<dbReference type="NCBIfam" id="NF001422">
    <property type="entry name" value="PRK00296.1"/>
    <property type="match status" value="1"/>
</dbReference>
<evidence type="ECO:0000313" key="4">
    <source>
        <dbReference type="EMBL" id="GAK52897.1"/>
    </source>
</evidence>
<sequence>MMILSVTELIRQLFGRRPKSAQVAAERLKIILAHERRGVSAPLMEQMKEEIIRVISKFVEVDPRHIEVRLTDEADIEMLEVTVPFNR</sequence>
<proteinExistence type="inferred from homology"/>
<dbReference type="HAMAP" id="MF_00262">
    <property type="entry name" value="MinE"/>
    <property type="match status" value="1"/>
</dbReference>
<organism evidence="4">
    <name type="scientific">Candidatus Moduliflexus flocculans</name>
    <dbReference type="NCBI Taxonomy" id="1499966"/>
    <lineage>
        <taxon>Bacteria</taxon>
        <taxon>Candidatus Moduliflexota</taxon>
        <taxon>Candidatus Moduliflexia</taxon>
        <taxon>Candidatus Moduliflexales</taxon>
        <taxon>Candidatus Moduliflexaceae</taxon>
    </lineage>
</organism>
<dbReference type="GO" id="GO:0032955">
    <property type="term" value="P:regulation of division septum assembly"/>
    <property type="evidence" value="ECO:0007669"/>
    <property type="project" value="InterPro"/>
</dbReference>
<protein>
    <recommendedName>
        <fullName evidence="3">Cell division topological specificity factor</fullName>
    </recommendedName>
</protein>
<dbReference type="InterPro" id="IPR005527">
    <property type="entry name" value="MinE"/>
</dbReference>
<dbReference type="Gene3D" id="3.30.1070.10">
    <property type="entry name" value="Cell division topological specificity factor MinE"/>
    <property type="match status" value="1"/>
</dbReference>
<dbReference type="GO" id="GO:0051301">
    <property type="term" value="P:cell division"/>
    <property type="evidence" value="ECO:0007669"/>
    <property type="project" value="UniProtKB-KW"/>
</dbReference>
<reference evidence="4" key="1">
    <citation type="journal article" date="2015" name="PeerJ">
        <title>First genomic representation of candidate bacterial phylum KSB3 points to enhanced environmental sensing as a trigger of wastewater bulking.</title>
        <authorList>
            <person name="Sekiguchi Y."/>
            <person name="Ohashi A."/>
            <person name="Parks D.H."/>
            <person name="Yamauchi T."/>
            <person name="Tyson G.W."/>
            <person name="Hugenholtz P."/>
        </authorList>
    </citation>
    <scope>NUCLEOTIDE SEQUENCE [LARGE SCALE GENOMIC DNA]</scope>
</reference>
<accession>A0A0S6W419</accession>
<name>A0A0S6W419_9BACT</name>